<dbReference type="Proteomes" id="UP000481109">
    <property type="component" value="Unassembled WGS sequence"/>
</dbReference>
<dbReference type="EMBL" id="JAAKZW010000146">
    <property type="protein sequence ID" value="NGO79364.1"/>
    <property type="molecule type" value="Genomic_DNA"/>
</dbReference>
<dbReference type="AlphaFoldDB" id="A0A6G4XRN3"/>
<proteinExistence type="predicted"/>
<gene>
    <name evidence="2" type="ORF">G6045_27460</name>
</gene>
<evidence type="ECO:0000313" key="2">
    <source>
        <dbReference type="EMBL" id="NGO79364.1"/>
    </source>
</evidence>
<feature type="region of interest" description="Disordered" evidence="1">
    <location>
        <begin position="24"/>
        <end position="80"/>
    </location>
</feature>
<organism evidence="2 3">
    <name type="scientific">Streptomyces mesophilus</name>
    <dbReference type="NCBI Taxonomy" id="1775132"/>
    <lineage>
        <taxon>Bacteria</taxon>
        <taxon>Bacillati</taxon>
        <taxon>Actinomycetota</taxon>
        <taxon>Actinomycetes</taxon>
        <taxon>Kitasatosporales</taxon>
        <taxon>Streptomycetaceae</taxon>
        <taxon>Streptomyces</taxon>
    </lineage>
</organism>
<evidence type="ECO:0000256" key="1">
    <source>
        <dbReference type="SAM" id="MobiDB-lite"/>
    </source>
</evidence>
<sequence>MKLRHARAVAVFALVVVALTGARRGGDGGCDDDHDSSGSSGGSGGGVDVVETTIPPLPTDTAGVPTYEAPTTAPPARKGKVTPVKGEVRIVDCVVEKPVDSTGIITFKYEVTNGNSDMAANYVGRLMSVDPDGTLRANGQVVQYQIEPGGSWQGESKGSYGIGPGVKAPSAKSCKVGEVTKTNVPATG</sequence>
<dbReference type="RefSeq" id="WP_165334809.1">
    <property type="nucleotide sequence ID" value="NZ_JAAKZW010000146.1"/>
</dbReference>
<feature type="compositionally biased region" description="Low complexity" evidence="1">
    <location>
        <begin position="65"/>
        <end position="76"/>
    </location>
</feature>
<accession>A0A6G4XRN3</accession>
<protein>
    <submittedName>
        <fullName evidence="2">Uncharacterized protein</fullName>
    </submittedName>
</protein>
<evidence type="ECO:0000313" key="3">
    <source>
        <dbReference type="Proteomes" id="UP000481109"/>
    </source>
</evidence>
<comment type="caution">
    <text evidence="2">The sequence shown here is derived from an EMBL/GenBank/DDBJ whole genome shotgun (WGS) entry which is preliminary data.</text>
</comment>
<name>A0A6G4XRN3_9ACTN</name>
<reference evidence="2 3" key="1">
    <citation type="submission" date="2020-02" db="EMBL/GenBank/DDBJ databases">
        <title>Whole-genome analyses of novel actinobacteria.</title>
        <authorList>
            <person name="Sahin N."/>
            <person name="Tokatli A."/>
        </authorList>
    </citation>
    <scope>NUCLEOTIDE SEQUENCE [LARGE SCALE GENOMIC DNA]</scope>
    <source>
        <strain evidence="2 3">YC504</strain>
    </source>
</reference>
<keyword evidence="3" id="KW-1185">Reference proteome</keyword>